<keyword evidence="9" id="KW-0238">DNA-binding</keyword>
<evidence type="ECO:0000256" key="2">
    <source>
        <dbReference type="ARBA" id="ARBA00004123"/>
    </source>
</evidence>
<evidence type="ECO:0000313" key="17">
    <source>
        <dbReference type="Proteomes" id="UP000261660"/>
    </source>
</evidence>
<comment type="similarity">
    <text evidence="3">Belongs to the krueppel C2H2-type zinc-finger protein family.</text>
</comment>
<dbReference type="GeneTree" id="ENSGT01150000286939"/>
<dbReference type="FunFam" id="3.30.160.60:FF:000562">
    <property type="entry name" value="Zinc finger protein 786"/>
    <property type="match status" value="1"/>
</dbReference>
<evidence type="ECO:0000256" key="14">
    <source>
        <dbReference type="SAM" id="MobiDB-lite"/>
    </source>
</evidence>
<reference evidence="16" key="1">
    <citation type="submission" date="2025-08" db="UniProtKB">
        <authorList>
            <consortium name="Ensembl"/>
        </authorList>
    </citation>
    <scope>IDENTIFICATION</scope>
</reference>
<evidence type="ECO:0000256" key="13">
    <source>
        <dbReference type="SAM" id="Coils"/>
    </source>
</evidence>
<sequence length="460" mass="51931">MENSSFHSQLLSVMDVVARAAVAEINRRVDDSCAVLRLEVSQSRRDIELLRRKCEGMEAELRRTRIRARRRVFYPPAADRFSPLVRVDLTKETQTAAWERQMEAEVQTQPKQCADVELGSEAEHILIKVECAEEEMWKNHSEDKIKSEAEQPQCLEASQPAETDHFVESHNSAENSADPGSLMSPTGGYNTFRDQQLNLNQSEAELLVKPEREEELNENAGNAGNFATGDGNGELWTSDQWTDAAGPSTLYAGQQFPSVFPSQSGLHLEDMESQIQLEKSHSVVESAARGKRGARTFGFKRPLQHEGNNTSSQFNTMDHSLISQQSQHPYRHSLPHTGHQRVDMTSQIQASTSSYGQGRTSLVLTRRIRKPWRPVVKEKKFSCTFCAKSFHKCCQLKEHLRSHTGERPFSCELCGRSFAKQCNLIRHAVVHSGERPHECSVCGKCFTQRSTLKSHQKTAH</sequence>
<evidence type="ECO:0000256" key="5">
    <source>
        <dbReference type="ARBA" id="ARBA00022737"/>
    </source>
</evidence>
<dbReference type="Pfam" id="PF00096">
    <property type="entry name" value="zf-C2H2"/>
    <property type="match status" value="2"/>
</dbReference>
<keyword evidence="11" id="KW-0539">Nucleus</keyword>
<dbReference type="FunFam" id="3.30.160.60:FF:000363">
    <property type="entry name" value="Zinc finger protein 239"/>
    <property type="match status" value="1"/>
</dbReference>
<proteinExistence type="inferred from homology"/>
<dbReference type="OrthoDB" id="3437960at2759"/>
<dbReference type="Proteomes" id="UP000261660">
    <property type="component" value="Unplaced"/>
</dbReference>
<keyword evidence="7" id="KW-0862">Zinc</keyword>
<evidence type="ECO:0000256" key="10">
    <source>
        <dbReference type="ARBA" id="ARBA00023163"/>
    </source>
</evidence>
<keyword evidence="13" id="KW-0175">Coiled coil</keyword>
<evidence type="ECO:0000256" key="4">
    <source>
        <dbReference type="ARBA" id="ARBA00022723"/>
    </source>
</evidence>
<evidence type="ECO:0000256" key="7">
    <source>
        <dbReference type="ARBA" id="ARBA00022833"/>
    </source>
</evidence>
<dbReference type="SUPFAM" id="SSF57667">
    <property type="entry name" value="beta-beta-alpha zinc fingers"/>
    <property type="match status" value="2"/>
</dbReference>
<dbReference type="PANTHER" id="PTHR16515">
    <property type="entry name" value="PR DOMAIN ZINC FINGER PROTEIN"/>
    <property type="match status" value="1"/>
</dbReference>
<comment type="function">
    <text evidence="1">May be involved in transcriptional regulation.</text>
</comment>
<dbReference type="AlphaFoldDB" id="A0A3Q3EDQ4"/>
<evidence type="ECO:0000256" key="8">
    <source>
        <dbReference type="ARBA" id="ARBA00023015"/>
    </source>
</evidence>
<dbReference type="GO" id="GO:0008270">
    <property type="term" value="F:zinc ion binding"/>
    <property type="evidence" value="ECO:0007669"/>
    <property type="project" value="UniProtKB-KW"/>
</dbReference>
<keyword evidence="6 12" id="KW-0863">Zinc-finger</keyword>
<feature type="region of interest" description="Disordered" evidence="14">
    <location>
        <begin position="157"/>
        <end position="193"/>
    </location>
</feature>
<dbReference type="PROSITE" id="PS50157">
    <property type="entry name" value="ZINC_FINGER_C2H2_2"/>
    <property type="match status" value="3"/>
</dbReference>
<keyword evidence="4" id="KW-0479">Metal-binding</keyword>
<organism evidence="16 17">
    <name type="scientific">Labrus bergylta</name>
    <name type="common">ballan wrasse</name>
    <dbReference type="NCBI Taxonomy" id="56723"/>
    <lineage>
        <taxon>Eukaryota</taxon>
        <taxon>Metazoa</taxon>
        <taxon>Chordata</taxon>
        <taxon>Craniata</taxon>
        <taxon>Vertebrata</taxon>
        <taxon>Euteleostomi</taxon>
        <taxon>Actinopterygii</taxon>
        <taxon>Neopterygii</taxon>
        <taxon>Teleostei</taxon>
        <taxon>Neoteleostei</taxon>
        <taxon>Acanthomorphata</taxon>
        <taxon>Eupercaria</taxon>
        <taxon>Labriformes</taxon>
        <taxon>Labridae</taxon>
        <taxon>Labrus</taxon>
    </lineage>
</organism>
<evidence type="ECO:0000313" key="16">
    <source>
        <dbReference type="Ensembl" id="ENSLBEP00000005512.1"/>
    </source>
</evidence>
<feature type="domain" description="C2H2-type" evidence="15">
    <location>
        <begin position="409"/>
        <end position="436"/>
    </location>
</feature>
<feature type="compositionally biased region" description="Polar residues" evidence="14">
    <location>
        <begin position="183"/>
        <end position="193"/>
    </location>
</feature>
<feature type="domain" description="C2H2-type" evidence="15">
    <location>
        <begin position="437"/>
        <end position="460"/>
    </location>
</feature>
<accession>A0A3Q3EDQ4</accession>
<dbReference type="STRING" id="56723.ENSLBEP00000005512"/>
<keyword evidence="8" id="KW-0805">Transcription regulation</keyword>
<evidence type="ECO:0000259" key="15">
    <source>
        <dbReference type="PROSITE" id="PS50157"/>
    </source>
</evidence>
<dbReference type="GO" id="GO:0003677">
    <property type="term" value="F:DNA binding"/>
    <property type="evidence" value="ECO:0007669"/>
    <property type="project" value="UniProtKB-KW"/>
</dbReference>
<name>A0A3Q3EDQ4_9LABR</name>
<evidence type="ECO:0000256" key="11">
    <source>
        <dbReference type="ARBA" id="ARBA00023242"/>
    </source>
</evidence>
<comment type="subcellular location">
    <subcellularLocation>
        <location evidence="2">Nucleus</location>
    </subcellularLocation>
</comment>
<reference evidence="16" key="2">
    <citation type="submission" date="2025-09" db="UniProtKB">
        <authorList>
            <consortium name="Ensembl"/>
        </authorList>
    </citation>
    <scope>IDENTIFICATION</scope>
</reference>
<dbReference type="InParanoid" id="A0A3Q3EDQ4"/>
<evidence type="ECO:0000256" key="9">
    <source>
        <dbReference type="ARBA" id="ARBA00023125"/>
    </source>
</evidence>
<dbReference type="InterPro" id="IPR050331">
    <property type="entry name" value="Zinc_finger"/>
</dbReference>
<keyword evidence="17" id="KW-1185">Reference proteome</keyword>
<protein>
    <submittedName>
        <fullName evidence="16">Zinc finger protein 436-like</fullName>
    </submittedName>
</protein>
<dbReference type="GO" id="GO:0010468">
    <property type="term" value="P:regulation of gene expression"/>
    <property type="evidence" value="ECO:0007669"/>
    <property type="project" value="TreeGrafter"/>
</dbReference>
<dbReference type="InterPro" id="IPR036236">
    <property type="entry name" value="Znf_C2H2_sf"/>
</dbReference>
<keyword evidence="5" id="KW-0677">Repeat</keyword>
<feature type="coiled-coil region" evidence="13">
    <location>
        <begin position="40"/>
        <end position="67"/>
    </location>
</feature>
<feature type="domain" description="C2H2-type" evidence="15">
    <location>
        <begin position="381"/>
        <end position="408"/>
    </location>
</feature>
<evidence type="ECO:0000256" key="1">
    <source>
        <dbReference type="ARBA" id="ARBA00003767"/>
    </source>
</evidence>
<dbReference type="SMART" id="SM00355">
    <property type="entry name" value="ZnF_C2H2"/>
    <property type="match status" value="3"/>
</dbReference>
<evidence type="ECO:0000256" key="3">
    <source>
        <dbReference type="ARBA" id="ARBA00006991"/>
    </source>
</evidence>
<keyword evidence="10" id="KW-0804">Transcription</keyword>
<dbReference type="GO" id="GO:0005634">
    <property type="term" value="C:nucleus"/>
    <property type="evidence" value="ECO:0007669"/>
    <property type="project" value="UniProtKB-SubCell"/>
</dbReference>
<dbReference type="Ensembl" id="ENSLBET00000005796.1">
    <property type="protein sequence ID" value="ENSLBEP00000005512.1"/>
    <property type="gene ID" value="ENSLBEG00000004241.1"/>
</dbReference>
<evidence type="ECO:0000256" key="6">
    <source>
        <dbReference type="ARBA" id="ARBA00022771"/>
    </source>
</evidence>
<dbReference type="InterPro" id="IPR013087">
    <property type="entry name" value="Znf_C2H2_type"/>
</dbReference>
<dbReference type="PANTHER" id="PTHR16515:SF66">
    <property type="entry name" value="C2H2-TYPE DOMAIN-CONTAINING PROTEIN"/>
    <property type="match status" value="1"/>
</dbReference>
<dbReference type="Gene3D" id="3.30.160.60">
    <property type="entry name" value="Classic Zinc Finger"/>
    <property type="match status" value="3"/>
</dbReference>
<dbReference type="PROSITE" id="PS00028">
    <property type="entry name" value="ZINC_FINGER_C2H2_1"/>
    <property type="match status" value="3"/>
</dbReference>
<evidence type="ECO:0000256" key="12">
    <source>
        <dbReference type="PROSITE-ProRule" id="PRU00042"/>
    </source>
</evidence>